<dbReference type="Pfam" id="PF11991">
    <property type="entry name" value="Trp_DMAT"/>
    <property type="match status" value="1"/>
</dbReference>
<dbReference type="GeneID" id="81407027"/>
<comment type="similarity">
    <text evidence="1">Belongs to the tryptophan dimethylallyltransferase family.</text>
</comment>
<feature type="binding site" evidence="3">
    <location>
        <position position="256"/>
    </location>
    <ligand>
        <name>dimethylallyl diphosphate</name>
        <dbReference type="ChEBI" id="CHEBI:57623"/>
    </ligand>
</feature>
<dbReference type="PIRSF" id="PIRSF000509">
    <property type="entry name" value="Trp_DMAT"/>
    <property type="match status" value="1"/>
</dbReference>
<name>A0A9W9L1E2_9EURO</name>
<feature type="binding site" evidence="3">
    <location>
        <position position="189"/>
    </location>
    <ligand>
        <name>dimethylallyl diphosphate</name>
        <dbReference type="ChEBI" id="CHEBI:57623"/>
    </ligand>
</feature>
<dbReference type="EMBL" id="JAPQKL010000005">
    <property type="protein sequence ID" value="KAJ5131074.1"/>
    <property type="molecule type" value="Genomic_DNA"/>
</dbReference>
<feature type="binding site" evidence="3">
    <location>
        <position position="329"/>
    </location>
    <ligand>
        <name>dimethylallyl diphosphate</name>
        <dbReference type="ChEBI" id="CHEBI:57623"/>
    </ligand>
</feature>
<dbReference type="GO" id="GO:0016765">
    <property type="term" value="F:transferase activity, transferring alkyl or aryl (other than methyl) groups"/>
    <property type="evidence" value="ECO:0007669"/>
    <property type="project" value="InterPro"/>
</dbReference>
<dbReference type="AlphaFoldDB" id="A0A9W9L1E2"/>
<dbReference type="PANTHER" id="PTHR40627">
    <property type="entry name" value="INDOLE PRENYLTRANSFERASE TDIB-RELATED"/>
    <property type="match status" value="1"/>
</dbReference>
<dbReference type="GO" id="GO:0009820">
    <property type="term" value="P:alkaloid metabolic process"/>
    <property type="evidence" value="ECO:0007669"/>
    <property type="project" value="InterPro"/>
</dbReference>
<dbReference type="InterPro" id="IPR012148">
    <property type="entry name" value="ABBA_DMATS-like"/>
</dbReference>
<evidence type="ECO:0000313" key="5">
    <source>
        <dbReference type="Proteomes" id="UP001149079"/>
    </source>
</evidence>
<proteinExistence type="inferred from homology"/>
<feature type="binding site" evidence="3">
    <location>
        <position position="102"/>
    </location>
    <ligand>
        <name>dimethylallyl diphosphate</name>
        <dbReference type="ChEBI" id="CHEBI:57623"/>
    </ligand>
</feature>
<evidence type="ECO:0000256" key="3">
    <source>
        <dbReference type="PIRSR" id="PIRSR000509-1"/>
    </source>
</evidence>
<organism evidence="4 5">
    <name type="scientific">Penicillium bovifimosum</name>
    <dbReference type="NCBI Taxonomy" id="126998"/>
    <lineage>
        <taxon>Eukaryota</taxon>
        <taxon>Fungi</taxon>
        <taxon>Dikarya</taxon>
        <taxon>Ascomycota</taxon>
        <taxon>Pezizomycotina</taxon>
        <taxon>Eurotiomycetes</taxon>
        <taxon>Eurotiomycetidae</taxon>
        <taxon>Eurotiales</taxon>
        <taxon>Aspergillaceae</taxon>
        <taxon>Penicillium</taxon>
    </lineage>
</organism>
<dbReference type="CDD" id="cd13929">
    <property type="entry name" value="PT-DMATS_CymD"/>
    <property type="match status" value="1"/>
</dbReference>
<dbReference type="OrthoDB" id="5392033at2759"/>
<comment type="caution">
    <text evidence="4">The sequence shown here is derived from an EMBL/GenBank/DDBJ whole genome shotgun (WGS) entry which is preliminary data.</text>
</comment>
<feature type="binding site" evidence="3">
    <location>
        <position position="88"/>
    </location>
    <ligand>
        <name>L-tryptophan</name>
        <dbReference type="ChEBI" id="CHEBI:57912"/>
    </ligand>
</feature>
<evidence type="ECO:0000256" key="2">
    <source>
        <dbReference type="ARBA" id="ARBA00022679"/>
    </source>
</evidence>
<gene>
    <name evidence="4" type="ORF">N7515_007113</name>
</gene>
<dbReference type="InterPro" id="IPR033964">
    <property type="entry name" value="ABBA"/>
</dbReference>
<dbReference type="PANTHER" id="PTHR40627:SF3">
    <property type="entry name" value="PRENYLTRANSFERASE ASQH2-RELATED"/>
    <property type="match status" value="1"/>
</dbReference>
<feature type="binding site" evidence="3">
    <location>
        <position position="191"/>
    </location>
    <ligand>
        <name>L-tryptophan</name>
        <dbReference type="ChEBI" id="CHEBI:57912"/>
    </ligand>
</feature>
<keyword evidence="2" id="KW-0808">Transferase</keyword>
<evidence type="ECO:0000256" key="1">
    <source>
        <dbReference type="ARBA" id="ARBA00010209"/>
    </source>
</evidence>
<reference evidence="4" key="2">
    <citation type="journal article" date="2023" name="IMA Fungus">
        <title>Comparative genomic study of the Penicillium genus elucidates a diverse pangenome and 15 lateral gene transfer events.</title>
        <authorList>
            <person name="Petersen C."/>
            <person name="Sorensen T."/>
            <person name="Nielsen M.R."/>
            <person name="Sondergaard T.E."/>
            <person name="Sorensen J.L."/>
            <person name="Fitzpatrick D.A."/>
            <person name="Frisvad J.C."/>
            <person name="Nielsen K.L."/>
        </authorList>
    </citation>
    <scope>NUCLEOTIDE SEQUENCE</scope>
    <source>
        <strain evidence="4">IBT 22155</strain>
    </source>
</reference>
<dbReference type="NCBIfam" id="TIGR03429">
    <property type="entry name" value="arom_pren_DMATS"/>
    <property type="match status" value="1"/>
</dbReference>
<dbReference type="SFLD" id="SFLDS00036">
    <property type="entry name" value="Aromatic_Prenyltransferase"/>
    <property type="match status" value="1"/>
</dbReference>
<keyword evidence="5" id="KW-1185">Reference proteome</keyword>
<feature type="binding site" evidence="3">
    <location>
        <position position="258"/>
    </location>
    <ligand>
        <name>dimethylallyl diphosphate</name>
        <dbReference type="ChEBI" id="CHEBI:57623"/>
    </ligand>
</feature>
<feature type="binding site" evidence="3">
    <location>
        <position position="260"/>
    </location>
    <ligand>
        <name>dimethylallyl diphosphate</name>
        <dbReference type="ChEBI" id="CHEBI:57623"/>
    </ligand>
</feature>
<dbReference type="Proteomes" id="UP001149079">
    <property type="component" value="Unassembled WGS sequence"/>
</dbReference>
<sequence>MTITSNKVDRLPQPYVSLTKALDFPNYDQELWWTRSAPLLARIMESANYSVHQQYQFLTLYNTLLVPYLGPFQDTWHCSITHSGIGVEFSVNYQEHGVRTVRIGYEPVSYISGTTRDQYNVITADNAMNRFARLQLPSFDTRLYTGFMKYLALDTDEAKTLKGAKLGSSKFKTQAAFGLDLKGEDVSVKSYVYPALKAHITGKTFRQLLDEAVQGQADARQYADAVALVSDYMTASGCYNQYSFIGFDCKTPSSSRLKVYGAILDISWAKVAEIWTLGGRLADHKGNQIGLDLLEKLWGYLTPHKNNRPVGIWNYELMPGSLRPEPKFYIDMNGEPDHQKVTGITRFFEHLGWKETAASYPSTLQSYFPDANIQETTNLIQYVSFAWTEKTGPYTSDWSSCVLDGFVDETLVNWVDFAHSAG</sequence>
<dbReference type="RefSeq" id="XP_056521453.1">
    <property type="nucleotide sequence ID" value="XM_056667857.1"/>
</dbReference>
<accession>A0A9W9L1E2</accession>
<reference evidence="4" key="1">
    <citation type="submission" date="2022-11" db="EMBL/GenBank/DDBJ databases">
        <authorList>
            <person name="Petersen C."/>
        </authorList>
    </citation>
    <scope>NUCLEOTIDE SEQUENCE</scope>
    <source>
        <strain evidence="4">IBT 22155</strain>
    </source>
</reference>
<protein>
    <submittedName>
        <fullName evidence="4">DMATS type aromatic prenyltransferase</fullName>
    </submittedName>
</protein>
<feature type="binding site" evidence="3">
    <location>
        <position position="193"/>
    </location>
    <ligand>
        <name>L-tryptophan</name>
        <dbReference type="ChEBI" id="CHEBI:57912"/>
    </ligand>
</feature>
<evidence type="ECO:0000313" key="4">
    <source>
        <dbReference type="EMBL" id="KAJ5131074.1"/>
    </source>
</evidence>
<dbReference type="InterPro" id="IPR017795">
    <property type="entry name" value="ABBA_NscD-like"/>
</dbReference>